<name>A0AAU8JCB0_9CYAN</name>
<dbReference type="SMART" id="SM00387">
    <property type="entry name" value="HATPase_c"/>
    <property type="match status" value="1"/>
</dbReference>
<dbReference type="Gene3D" id="3.30.450.20">
    <property type="entry name" value="PAS domain"/>
    <property type="match status" value="1"/>
</dbReference>
<evidence type="ECO:0000256" key="5">
    <source>
        <dbReference type="ARBA" id="ARBA00022777"/>
    </source>
</evidence>
<evidence type="ECO:0000256" key="3">
    <source>
        <dbReference type="ARBA" id="ARBA00022553"/>
    </source>
</evidence>
<dbReference type="PANTHER" id="PTHR43711:SF26">
    <property type="entry name" value="SENSOR HISTIDINE KINASE RCSC"/>
    <property type="match status" value="1"/>
</dbReference>
<gene>
    <name evidence="8" type="ORF">ABWT76_004639</name>
</gene>
<dbReference type="InterPro" id="IPR003594">
    <property type="entry name" value="HATPase_dom"/>
</dbReference>
<dbReference type="InterPro" id="IPR035965">
    <property type="entry name" value="PAS-like_dom_sf"/>
</dbReference>
<dbReference type="CDD" id="cd00082">
    <property type="entry name" value="HisKA"/>
    <property type="match status" value="1"/>
</dbReference>
<keyword evidence="6" id="KW-0902">Two-component regulatory system</keyword>
<dbReference type="InterPro" id="IPR036890">
    <property type="entry name" value="HATPase_C_sf"/>
</dbReference>
<sequence length="382" mass="42805">MATIPNSLSLSSRESERQTLVCPEDRFLENASLGVFYATPDGRYLKANQTLAKIYRYRSPQELISTVRHLGNQLYVNPDRYLEMMQLLEEKQVVNNFVSEINCFDGTTVWVSENAQAFCDQTTGKLLSYQGTVTEIEPPQKSEKSLFPTCELEPITTEMLSMACHEFRSSLTVIAATNDLLKLHGQKMTKDQRHKYFQKITDTVKNTAALIEGFLAISKADFSHQLNPVWVNFPNICQEVWQDVQQITGSSHQFIFTNHSGIKAIVADPVFLRQILVNLLLNAVKYSPNTSTICCEFSGDDRQVIFSITDHGIGIPADDMETLFQPFHRAKNTGKAEGTGLGLVIVKRAVELHGGEIFLESEVGVGTTFTVKLPREIPMISA</sequence>
<evidence type="ECO:0000256" key="4">
    <source>
        <dbReference type="ARBA" id="ARBA00022679"/>
    </source>
</evidence>
<dbReference type="PRINTS" id="PR00344">
    <property type="entry name" value="BCTRLSENSOR"/>
</dbReference>
<comment type="catalytic activity">
    <reaction evidence="1">
        <text>ATP + protein L-histidine = ADP + protein N-phospho-L-histidine.</text>
        <dbReference type="EC" id="2.7.13.3"/>
    </reaction>
</comment>
<dbReference type="InterPro" id="IPR036097">
    <property type="entry name" value="HisK_dim/P_sf"/>
</dbReference>
<evidence type="ECO:0000256" key="1">
    <source>
        <dbReference type="ARBA" id="ARBA00000085"/>
    </source>
</evidence>
<dbReference type="Gene3D" id="3.30.565.10">
    <property type="entry name" value="Histidine kinase-like ATPase, C-terminal domain"/>
    <property type="match status" value="1"/>
</dbReference>
<reference evidence="8" key="1">
    <citation type="submission" date="2024-07" db="EMBL/GenBank/DDBJ databases">
        <authorList>
            <person name="Kim Y.J."/>
            <person name="Jeong J.Y."/>
        </authorList>
    </citation>
    <scope>NUCLEOTIDE SEQUENCE</scope>
    <source>
        <strain evidence="8">GIHE-MW2</strain>
    </source>
</reference>
<evidence type="ECO:0000313" key="8">
    <source>
        <dbReference type="EMBL" id="XCM35921.1"/>
    </source>
</evidence>
<dbReference type="PROSITE" id="PS50109">
    <property type="entry name" value="HIS_KIN"/>
    <property type="match status" value="1"/>
</dbReference>
<dbReference type="PANTHER" id="PTHR43711">
    <property type="entry name" value="TWO-COMPONENT HISTIDINE KINASE"/>
    <property type="match status" value="1"/>
</dbReference>
<accession>A0AAU8JCB0</accession>
<evidence type="ECO:0000259" key="7">
    <source>
        <dbReference type="PROSITE" id="PS50109"/>
    </source>
</evidence>
<dbReference type="SUPFAM" id="SSF55874">
    <property type="entry name" value="ATPase domain of HSP90 chaperone/DNA topoisomerase II/histidine kinase"/>
    <property type="match status" value="1"/>
</dbReference>
<dbReference type="InterPro" id="IPR004358">
    <property type="entry name" value="Sig_transdc_His_kin-like_C"/>
</dbReference>
<feature type="domain" description="Histidine kinase" evidence="7">
    <location>
        <begin position="162"/>
        <end position="377"/>
    </location>
</feature>
<proteinExistence type="predicted"/>
<protein>
    <recommendedName>
        <fullName evidence="2">histidine kinase</fullName>
        <ecNumber evidence="2">2.7.13.3</ecNumber>
    </recommendedName>
</protein>
<dbReference type="SUPFAM" id="SSF55785">
    <property type="entry name" value="PYP-like sensor domain (PAS domain)"/>
    <property type="match status" value="1"/>
</dbReference>
<dbReference type="Pfam" id="PF00512">
    <property type="entry name" value="HisKA"/>
    <property type="match status" value="1"/>
</dbReference>
<evidence type="ECO:0000256" key="2">
    <source>
        <dbReference type="ARBA" id="ARBA00012438"/>
    </source>
</evidence>
<dbReference type="AlphaFoldDB" id="A0AAU8JCB0"/>
<dbReference type="GO" id="GO:0000155">
    <property type="term" value="F:phosphorelay sensor kinase activity"/>
    <property type="evidence" value="ECO:0007669"/>
    <property type="project" value="InterPro"/>
</dbReference>
<dbReference type="FunFam" id="3.30.565.10:FF:000006">
    <property type="entry name" value="Sensor histidine kinase WalK"/>
    <property type="match status" value="1"/>
</dbReference>
<keyword evidence="5 8" id="KW-0418">Kinase</keyword>
<dbReference type="RefSeq" id="WP_054469536.1">
    <property type="nucleotide sequence ID" value="NZ_CP159837.1"/>
</dbReference>
<dbReference type="InterPro" id="IPR050736">
    <property type="entry name" value="Sensor_HK_Regulatory"/>
</dbReference>
<keyword evidence="3" id="KW-0597">Phosphoprotein</keyword>
<dbReference type="Gene3D" id="1.10.287.130">
    <property type="match status" value="1"/>
</dbReference>
<dbReference type="EMBL" id="CP159837">
    <property type="protein sequence ID" value="XCM35921.1"/>
    <property type="molecule type" value="Genomic_DNA"/>
</dbReference>
<dbReference type="EC" id="2.7.13.3" evidence="2"/>
<dbReference type="SMART" id="SM00388">
    <property type="entry name" value="HisKA"/>
    <property type="match status" value="1"/>
</dbReference>
<dbReference type="InterPro" id="IPR003661">
    <property type="entry name" value="HisK_dim/P_dom"/>
</dbReference>
<evidence type="ECO:0000256" key="6">
    <source>
        <dbReference type="ARBA" id="ARBA00023012"/>
    </source>
</evidence>
<dbReference type="CDD" id="cd00075">
    <property type="entry name" value="HATPase"/>
    <property type="match status" value="1"/>
</dbReference>
<dbReference type="Pfam" id="PF02518">
    <property type="entry name" value="HATPase_c"/>
    <property type="match status" value="1"/>
</dbReference>
<organism evidence="8">
    <name type="scientific">Planktothricoides raciborskii GIHE-MW2</name>
    <dbReference type="NCBI Taxonomy" id="2792601"/>
    <lineage>
        <taxon>Bacteria</taxon>
        <taxon>Bacillati</taxon>
        <taxon>Cyanobacteriota</taxon>
        <taxon>Cyanophyceae</taxon>
        <taxon>Oscillatoriophycideae</taxon>
        <taxon>Oscillatoriales</taxon>
        <taxon>Oscillatoriaceae</taxon>
        <taxon>Planktothricoides</taxon>
    </lineage>
</organism>
<dbReference type="InterPro" id="IPR005467">
    <property type="entry name" value="His_kinase_dom"/>
</dbReference>
<dbReference type="SUPFAM" id="SSF47384">
    <property type="entry name" value="Homodimeric domain of signal transducing histidine kinase"/>
    <property type="match status" value="1"/>
</dbReference>
<keyword evidence="4" id="KW-0808">Transferase</keyword>